<name>A0A654IHY5_9MOLU</name>
<dbReference type="CDD" id="cd06580">
    <property type="entry name" value="TM_PBP1_transp_TpRbsC_like"/>
    <property type="match status" value="1"/>
</dbReference>
<feature type="transmembrane region" description="Helical" evidence="7">
    <location>
        <begin position="340"/>
        <end position="359"/>
    </location>
</feature>
<evidence type="ECO:0000313" key="8">
    <source>
        <dbReference type="EMBL" id="VZR96819.1"/>
    </source>
</evidence>
<comment type="subcellular location">
    <subcellularLocation>
        <location evidence="1">Cell membrane</location>
        <topology evidence="1">Multi-pass membrane protein</topology>
    </subcellularLocation>
</comment>
<feature type="transmembrane region" description="Helical" evidence="7">
    <location>
        <begin position="130"/>
        <end position="150"/>
    </location>
</feature>
<gene>
    <name evidence="8" type="ORF">MF5295_00009</name>
</gene>
<feature type="transmembrane region" description="Helical" evidence="7">
    <location>
        <begin position="104"/>
        <end position="124"/>
    </location>
</feature>
<dbReference type="PANTHER" id="PTHR47089:SF1">
    <property type="entry name" value="GUANOSINE ABC TRANSPORTER PERMEASE PROTEIN NUPP"/>
    <property type="match status" value="1"/>
</dbReference>
<evidence type="ECO:0000256" key="1">
    <source>
        <dbReference type="ARBA" id="ARBA00004651"/>
    </source>
</evidence>
<feature type="transmembrane region" description="Helical" evidence="7">
    <location>
        <begin position="162"/>
        <end position="180"/>
    </location>
</feature>
<keyword evidence="6" id="KW-0175">Coiled coil</keyword>
<organism evidence="8">
    <name type="scientific">Mycoplasma feriruminatoris</name>
    <dbReference type="NCBI Taxonomy" id="1179777"/>
    <lineage>
        <taxon>Bacteria</taxon>
        <taxon>Bacillati</taxon>
        <taxon>Mycoplasmatota</taxon>
        <taxon>Mollicutes</taxon>
        <taxon>Mycoplasmataceae</taxon>
        <taxon>Mycoplasma</taxon>
    </lineage>
</organism>
<evidence type="ECO:0000256" key="3">
    <source>
        <dbReference type="ARBA" id="ARBA00022692"/>
    </source>
</evidence>
<reference evidence="8" key="1">
    <citation type="submission" date="2019-11" db="EMBL/GenBank/DDBJ databases">
        <authorList>
            <person name="Falquet L."/>
            <person name="Falquet L."/>
        </authorList>
    </citation>
    <scope>NUCLEOTIDE SEQUENCE</scope>
    <source>
        <strain evidence="8">8756-13</strain>
    </source>
</reference>
<evidence type="ECO:0000256" key="7">
    <source>
        <dbReference type="SAM" id="Phobius"/>
    </source>
</evidence>
<feature type="transmembrane region" description="Helical" evidence="7">
    <location>
        <begin position="28"/>
        <end position="50"/>
    </location>
</feature>
<sequence length="855" mass="97050">MQSKTCWTLSKKTKYLFSSDSTKTKLKFIKGSIFSILIGFIVSGIFLSFLRINSFTYFGLLFGINFDKNFYQISLNWMAVYIVAGLSMAIAFKSGVFNIGAPGQILAATSVSTIVFFAIAGNNASSVSPLMIILMLIVCVISAAFIAFIAGILKALFNIHEVVSTILLNWSVFYIFKWVFGQFKDFSSSLSYTSKNIPSDQLSIGSNTVVIPLLIALVCVVVIWVLFSKTVLGFKLKAVGSSLTGSKYIGINVKRQIITSLTLSGAVAGIAGFISMFTVAPNNFFASNSLPTLGFDAIAVSLVAFNNPIGIIVIGWLWAIIKTGGGPISSLYSISTQISGLISGILIYFTAIVSVFIAFKPWELLKNKYYLYTSKVNKQIVWKLQLYAFKLKLKKIFLIFTKDYKQQVNDKYENYITQNQVTNKISKSHLFWNGRKNIKLELKKDIKQSIITIQTKIQEIKKFINQEKTTLNVNGLKTHLNKQVNQLGSNYIQTLRELDLELADHKYKIKQASSNILNKYQTNIKKIKDAHKLRIQEIKMFKESEIGILTYKFDSHNHIIEIKANKLKTVAQLKEQIKNIKSDIKLDKQISSLNQTSNNINHSEQLEKIKQLKEQIRTIKKQANAKILEQKAKYKEQKALARQEQTKLQAILDQYNTYWAEEQQNFSQAKKDALILKQKHLELIDMNHSQDDVNKAVVLLNDLKTLIKDNLDLNLNKQAIQSNKQTLNKALEISSKIDDIFTTNIISVYDAPEHIKQKSKISLTCFKLITNLKKEIAYVTTRAEEQELISDYKNRITKAKQIVNDDKTNYQEQINKAPKKTLSDLEQLFNLEKSLKEQTNLKILNLENTMLKEVK</sequence>
<keyword evidence="2" id="KW-1003">Cell membrane</keyword>
<dbReference type="InterPro" id="IPR001851">
    <property type="entry name" value="ABC_transp_permease"/>
</dbReference>
<evidence type="ECO:0000256" key="6">
    <source>
        <dbReference type="SAM" id="Coils"/>
    </source>
</evidence>
<evidence type="ECO:0000256" key="2">
    <source>
        <dbReference type="ARBA" id="ARBA00022475"/>
    </source>
</evidence>
<feature type="transmembrane region" description="Helical" evidence="7">
    <location>
        <begin position="257"/>
        <end position="277"/>
    </location>
</feature>
<dbReference type="Pfam" id="PF02653">
    <property type="entry name" value="BPD_transp_2"/>
    <property type="match status" value="1"/>
</dbReference>
<keyword evidence="4 7" id="KW-1133">Transmembrane helix</keyword>
<dbReference type="EMBL" id="LR739235">
    <property type="protein sequence ID" value="VZR96819.1"/>
    <property type="molecule type" value="Genomic_DNA"/>
</dbReference>
<feature type="transmembrane region" description="Helical" evidence="7">
    <location>
        <begin position="209"/>
        <end position="227"/>
    </location>
</feature>
<proteinExistence type="predicted"/>
<feature type="coiled-coil region" evidence="6">
    <location>
        <begin position="563"/>
        <end position="644"/>
    </location>
</feature>
<dbReference type="GO" id="GO:0005886">
    <property type="term" value="C:plasma membrane"/>
    <property type="evidence" value="ECO:0007669"/>
    <property type="project" value="UniProtKB-SubCell"/>
</dbReference>
<feature type="transmembrane region" description="Helical" evidence="7">
    <location>
        <begin position="70"/>
        <end position="92"/>
    </location>
</feature>
<evidence type="ECO:0000256" key="4">
    <source>
        <dbReference type="ARBA" id="ARBA00022989"/>
    </source>
</evidence>
<dbReference type="GO" id="GO:0022857">
    <property type="term" value="F:transmembrane transporter activity"/>
    <property type="evidence" value="ECO:0007669"/>
    <property type="project" value="InterPro"/>
</dbReference>
<keyword evidence="3 7" id="KW-0812">Transmembrane</keyword>
<dbReference type="PANTHER" id="PTHR47089">
    <property type="entry name" value="ABC TRANSPORTER, PERMEASE PROTEIN"/>
    <property type="match status" value="1"/>
</dbReference>
<keyword evidence="5 7" id="KW-0472">Membrane</keyword>
<accession>A0A654IHY5</accession>
<protein>
    <recommendedName>
        <fullName evidence="9">Branched-chain amino acid transport system / permease component family protein</fullName>
    </recommendedName>
</protein>
<dbReference type="AlphaFoldDB" id="A0A654IHY5"/>
<evidence type="ECO:0000256" key="5">
    <source>
        <dbReference type="ARBA" id="ARBA00023136"/>
    </source>
</evidence>
<evidence type="ECO:0008006" key="9">
    <source>
        <dbReference type="Google" id="ProtNLM"/>
    </source>
</evidence>
<feature type="transmembrane region" description="Helical" evidence="7">
    <location>
        <begin position="297"/>
        <end position="319"/>
    </location>
</feature>